<dbReference type="InterPro" id="IPR013830">
    <property type="entry name" value="SGNH_hydro"/>
</dbReference>
<dbReference type="PANTHER" id="PTHR43784:SF2">
    <property type="entry name" value="GDSL-LIKE LIPASE_ACYLHYDROLASE, PUTATIVE (AFU_ORTHOLOGUE AFUA_2G00820)-RELATED"/>
    <property type="match status" value="1"/>
</dbReference>
<dbReference type="InterPro" id="IPR053140">
    <property type="entry name" value="GDSL_Rv0518-like"/>
</dbReference>
<comment type="caution">
    <text evidence="2">The sequence shown here is derived from an EMBL/GenBank/DDBJ whole genome shotgun (WGS) entry which is preliminary data.</text>
</comment>
<protein>
    <submittedName>
        <fullName evidence="2">SGNH/GDSL hydrolase family protein</fullName>
    </submittedName>
</protein>
<reference evidence="3" key="1">
    <citation type="journal article" date="2019" name="Int. J. Syst. Evol. Microbiol.">
        <title>The Global Catalogue of Microorganisms (GCM) 10K type strain sequencing project: providing services to taxonomists for standard genome sequencing and annotation.</title>
        <authorList>
            <consortium name="The Broad Institute Genomics Platform"/>
            <consortium name="The Broad Institute Genome Sequencing Center for Infectious Disease"/>
            <person name="Wu L."/>
            <person name="Ma J."/>
        </authorList>
    </citation>
    <scope>NUCLEOTIDE SEQUENCE [LARGE SCALE GENOMIC DNA]</scope>
    <source>
        <strain evidence="3">JCM 9377</strain>
    </source>
</reference>
<dbReference type="PANTHER" id="PTHR43784">
    <property type="entry name" value="GDSL-LIKE LIPASE/ACYLHYDROLASE, PUTATIVE (AFU_ORTHOLOGUE AFUA_2G00820)-RELATED"/>
    <property type="match status" value="1"/>
</dbReference>
<dbReference type="Pfam" id="PF13472">
    <property type="entry name" value="Lipase_GDSL_2"/>
    <property type="match status" value="1"/>
</dbReference>
<name>A0ABP6PZF5_9ACTN</name>
<dbReference type="Proteomes" id="UP001501237">
    <property type="component" value="Unassembled WGS sequence"/>
</dbReference>
<gene>
    <name evidence="2" type="ORF">GCM10010468_07060</name>
</gene>
<organism evidence="2 3">
    <name type="scientific">Actinocorallia longicatena</name>
    <dbReference type="NCBI Taxonomy" id="111803"/>
    <lineage>
        <taxon>Bacteria</taxon>
        <taxon>Bacillati</taxon>
        <taxon>Actinomycetota</taxon>
        <taxon>Actinomycetes</taxon>
        <taxon>Streptosporangiales</taxon>
        <taxon>Thermomonosporaceae</taxon>
        <taxon>Actinocorallia</taxon>
    </lineage>
</organism>
<dbReference type="GO" id="GO:0016787">
    <property type="term" value="F:hydrolase activity"/>
    <property type="evidence" value="ECO:0007669"/>
    <property type="project" value="UniProtKB-KW"/>
</dbReference>
<dbReference type="EMBL" id="BAAAUV010000002">
    <property type="protein sequence ID" value="GAA3196435.1"/>
    <property type="molecule type" value="Genomic_DNA"/>
</dbReference>
<dbReference type="Gene3D" id="3.40.50.1110">
    <property type="entry name" value="SGNH hydrolase"/>
    <property type="match status" value="1"/>
</dbReference>
<evidence type="ECO:0000259" key="1">
    <source>
        <dbReference type="Pfam" id="PF13472"/>
    </source>
</evidence>
<dbReference type="InterPro" id="IPR036514">
    <property type="entry name" value="SGNH_hydro_sf"/>
</dbReference>
<keyword evidence="3" id="KW-1185">Reference proteome</keyword>
<keyword evidence="2" id="KW-0378">Hydrolase</keyword>
<dbReference type="SUPFAM" id="SSF52266">
    <property type="entry name" value="SGNH hydrolase"/>
    <property type="match status" value="1"/>
</dbReference>
<proteinExistence type="predicted"/>
<evidence type="ECO:0000313" key="2">
    <source>
        <dbReference type="EMBL" id="GAA3196435.1"/>
    </source>
</evidence>
<feature type="domain" description="SGNH hydrolase-type esterase" evidence="1">
    <location>
        <begin position="176"/>
        <end position="359"/>
    </location>
</feature>
<accession>A0ABP6PZF5</accession>
<evidence type="ECO:0000313" key="3">
    <source>
        <dbReference type="Proteomes" id="UP001501237"/>
    </source>
</evidence>
<dbReference type="RefSeq" id="WP_344822031.1">
    <property type="nucleotide sequence ID" value="NZ_BAAAUV010000002.1"/>
</dbReference>
<sequence length="367" mass="38495">MKKWTAGHRAAMVSPFDALSYSGTREFRDQTVRQIVHLHRGGERLRLRLSNQFGTRPLRLGAARAGLHLGKGSVGEDTAVTFDGSPGVVVPAGGAVLTDAFELAVPDDAELAVSLYVDGPSGPCTGHPDALQTSYVTDGDTTADRDLDAPGKIFNLNWVGGVDLFRDPGAEPVVVAFGDSLTDGSGTAPNANLRYPDHLSRRLGTAVLNLGIGGNRLLRDGFGQAGLRRFRRDALSVPGLTHVIIELGINDLGLPAMFHQPKHSAAEIVEGLLSLAAQATEAGAAPILATLPPYRDVTHPGYFSAKAVPVHTEVNERLRACGLPLLDLAEVLSDPDDPGAFAPAYDQGDHLHPNGAGTAAMAAAVPL</sequence>